<name>A0A8X6FU25_TRICU</name>
<keyword evidence="2" id="KW-1185">Reference proteome</keyword>
<proteinExistence type="predicted"/>
<organism evidence="1 2">
    <name type="scientific">Trichonephila clavata</name>
    <name type="common">Joro spider</name>
    <name type="synonym">Nephila clavata</name>
    <dbReference type="NCBI Taxonomy" id="2740835"/>
    <lineage>
        <taxon>Eukaryota</taxon>
        <taxon>Metazoa</taxon>
        <taxon>Ecdysozoa</taxon>
        <taxon>Arthropoda</taxon>
        <taxon>Chelicerata</taxon>
        <taxon>Arachnida</taxon>
        <taxon>Araneae</taxon>
        <taxon>Araneomorphae</taxon>
        <taxon>Entelegynae</taxon>
        <taxon>Araneoidea</taxon>
        <taxon>Nephilidae</taxon>
        <taxon>Trichonephila</taxon>
    </lineage>
</organism>
<sequence length="127" mass="14840">MKTSLKFPHQLCESPEENIYFIKIVCEQRIMSIYETRTSTVFPRSFPLGPYMIFRNTFWKKEKKKPCCGGFFRSKTGPCSHASRFPLLRASPIIDTHCADVNNKEETSYRWLLIIRRTLVGATARSR</sequence>
<dbReference type="Proteomes" id="UP000887116">
    <property type="component" value="Unassembled WGS sequence"/>
</dbReference>
<reference evidence="1" key="1">
    <citation type="submission" date="2020-07" db="EMBL/GenBank/DDBJ databases">
        <title>Multicomponent nature underlies the extraordinary mechanical properties of spider dragline silk.</title>
        <authorList>
            <person name="Kono N."/>
            <person name="Nakamura H."/>
            <person name="Mori M."/>
            <person name="Yoshida Y."/>
            <person name="Ohtoshi R."/>
            <person name="Malay A.D."/>
            <person name="Moran D.A.P."/>
            <person name="Tomita M."/>
            <person name="Numata K."/>
            <person name="Arakawa K."/>
        </authorList>
    </citation>
    <scope>NUCLEOTIDE SEQUENCE</scope>
</reference>
<dbReference type="AlphaFoldDB" id="A0A8X6FU25"/>
<evidence type="ECO:0000313" key="2">
    <source>
        <dbReference type="Proteomes" id="UP000887116"/>
    </source>
</evidence>
<evidence type="ECO:0000313" key="1">
    <source>
        <dbReference type="EMBL" id="GFQ88628.1"/>
    </source>
</evidence>
<protein>
    <submittedName>
        <fullName evidence="1">Uncharacterized protein</fullName>
    </submittedName>
</protein>
<comment type="caution">
    <text evidence="1">The sequence shown here is derived from an EMBL/GenBank/DDBJ whole genome shotgun (WGS) entry which is preliminary data.</text>
</comment>
<gene>
    <name evidence="1" type="ORF">TNCT_151081</name>
</gene>
<dbReference type="EMBL" id="BMAO01033319">
    <property type="protein sequence ID" value="GFQ88628.1"/>
    <property type="molecule type" value="Genomic_DNA"/>
</dbReference>
<accession>A0A8X6FU25</accession>